<dbReference type="PANTHER" id="PTHR23023">
    <property type="entry name" value="DIMETHYLANILINE MONOOXYGENASE"/>
    <property type="match status" value="1"/>
</dbReference>
<dbReference type="Gene3D" id="3.50.50.60">
    <property type="entry name" value="FAD/NAD(P)-binding domain"/>
    <property type="match status" value="1"/>
</dbReference>
<dbReference type="InterPro" id="IPR045632">
    <property type="entry name" value="DUF6314"/>
</dbReference>
<dbReference type="GO" id="GO:0050661">
    <property type="term" value="F:NADP binding"/>
    <property type="evidence" value="ECO:0007669"/>
    <property type="project" value="InterPro"/>
</dbReference>
<evidence type="ECO:0000313" key="6">
    <source>
        <dbReference type="EMBL" id="OLN93254.1"/>
    </source>
</evidence>
<dbReference type="OrthoDB" id="66881at2759"/>
<keyword evidence="7" id="KW-1185">Reference proteome</keyword>
<dbReference type="GO" id="GO:0050660">
    <property type="term" value="F:flavin adenine dinucleotide binding"/>
    <property type="evidence" value="ECO:0007669"/>
    <property type="project" value="InterPro"/>
</dbReference>
<keyword evidence="2" id="KW-0285">Flavoprotein</keyword>
<keyword evidence="6" id="KW-0503">Monooxygenase</keyword>
<reference evidence="6 7" key="1">
    <citation type="submission" date="2016-11" db="EMBL/GenBank/DDBJ databases">
        <title>Draft Genome Assembly of Colletotrichum chlorophyti a pathogen of herbaceous plants.</title>
        <authorList>
            <person name="Gan P."/>
            <person name="Narusaka M."/>
            <person name="Tsushima A."/>
            <person name="Narusaka Y."/>
            <person name="Takano Y."/>
            <person name="Shirasu K."/>
        </authorList>
    </citation>
    <scope>NUCLEOTIDE SEQUENCE [LARGE SCALE GENOMIC DNA]</scope>
    <source>
        <strain evidence="6 7">NTL11</strain>
    </source>
</reference>
<dbReference type="AlphaFoldDB" id="A0A1Q8RZR0"/>
<evidence type="ECO:0000259" key="5">
    <source>
        <dbReference type="Pfam" id="PF19834"/>
    </source>
</evidence>
<feature type="domain" description="DUF6314" evidence="5">
    <location>
        <begin position="493"/>
        <end position="670"/>
    </location>
</feature>
<dbReference type="PRINTS" id="PR00368">
    <property type="entry name" value="FADPNR"/>
</dbReference>
<dbReference type="GO" id="GO:0004499">
    <property type="term" value="F:N,N-dimethylaniline monooxygenase activity"/>
    <property type="evidence" value="ECO:0007669"/>
    <property type="project" value="InterPro"/>
</dbReference>
<protein>
    <submittedName>
        <fullName evidence="6">Putative flavin-containing monooxygenase 1</fullName>
    </submittedName>
</protein>
<comment type="similarity">
    <text evidence="1">Belongs to the FMO family.</text>
</comment>
<evidence type="ECO:0000313" key="7">
    <source>
        <dbReference type="Proteomes" id="UP000186583"/>
    </source>
</evidence>
<dbReference type="EMBL" id="MPGH01000055">
    <property type="protein sequence ID" value="OLN93254.1"/>
    <property type="molecule type" value="Genomic_DNA"/>
</dbReference>
<gene>
    <name evidence="6" type="ORF">CCHL11_07547</name>
</gene>
<dbReference type="SUPFAM" id="SSF51905">
    <property type="entry name" value="FAD/NAD(P)-binding domain"/>
    <property type="match status" value="1"/>
</dbReference>
<name>A0A1Q8RZR0_9PEZI</name>
<evidence type="ECO:0000256" key="2">
    <source>
        <dbReference type="ARBA" id="ARBA00022630"/>
    </source>
</evidence>
<dbReference type="InterPro" id="IPR050346">
    <property type="entry name" value="FMO-like"/>
</dbReference>
<dbReference type="STRING" id="708187.A0A1Q8RZR0"/>
<dbReference type="InterPro" id="IPR020946">
    <property type="entry name" value="Flavin_mOase-like"/>
</dbReference>
<dbReference type="Pfam" id="PF19834">
    <property type="entry name" value="DUF6314"/>
    <property type="match status" value="1"/>
</dbReference>
<accession>A0A1Q8RZR0</accession>
<evidence type="ECO:0000256" key="3">
    <source>
        <dbReference type="ARBA" id="ARBA00022827"/>
    </source>
</evidence>
<keyword evidence="4" id="KW-0560">Oxidoreductase</keyword>
<comment type="caution">
    <text evidence="6">The sequence shown here is derived from an EMBL/GenBank/DDBJ whole genome shotgun (WGS) entry which is preliminary data.</text>
</comment>
<keyword evidence="3" id="KW-0274">FAD</keyword>
<proteinExistence type="inferred from homology"/>
<sequence length="670" mass="73303">MAKRVCIVGAGPSGLVAAKTLLHNAPSGAFTVTIYDAQKRIGGLWPTRRDDASGLVHPLMVANQSKHTVQFSDLAWGPDDPEFPRAWMVGRYLERYIDRYDLAAGLKLGHRVTKTDLADDGTWSVTVQSDAGAETTSVFDYLLVASGFFGKPVTPDVVPGGDPEIPVIHSSKYRDLKGLFPDGVRDGGKVLVVGGQMSGVEIAGTIATHISAAVNVPDPSPLPNADKLTVHHLIQRPSWPGSTAAPFLPLDLPSYNLNNRPHPLENTQGHISPEAAKLTHNIYTTSLGQDQSVFSPSVAVTPDHHSEPAYLACSENYMEFVRSGLINVSKGRLQSLASTTATASSPASTIENVAAVILATGFDPSPCLTFLPSPVLETLKHSPSHLDLPIALSFHGTHLKDLPTLGFVGFYRSPYWGVMEMQARLLSALWTPPSLGPRPASLSSALLDDASDWRTLSLRDDPRASHSLQQTQQTAVAGLSTSRFVAKAVFRSLLGTWSLERDLASRLPTHPSGHFSGTARFLLRDKTADGLKCASGPASAEEPTDEDDALANEYLYVEDGEFRADNGLVFRATRRYVWRYDPKKDCISVWFVKTDDAKRADYLFHEIEFLPPPEGDKKPWQAKAGHLCIDDYYNVNYDFAFKAVNLEEWSIKYTVNGPQKDYTIHGKYRR</sequence>
<dbReference type="InterPro" id="IPR036188">
    <property type="entry name" value="FAD/NAD-bd_sf"/>
</dbReference>
<dbReference type="Pfam" id="PF00743">
    <property type="entry name" value="FMO-like"/>
    <property type="match status" value="1"/>
</dbReference>
<dbReference type="Proteomes" id="UP000186583">
    <property type="component" value="Unassembled WGS sequence"/>
</dbReference>
<organism evidence="6 7">
    <name type="scientific">Colletotrichum chlorophyti</name>
    <dbReference type="NCBI Taxonomy" id="708187"/>
    <lineage>
        <taxon>Eukaryota</taxon>
        <taxon>Fungi</taxon>
        <taxon>Dikarya</taxon>
        <taxon>Ascomycota</taxon>
        <taxon>Pezizomycotina</taxon>
        <taxon>Sordariomycetes</taxon>
        <taxon>Hypocreomycetidae</taxon>
        <taxon>Glomerellales</taxon>
        <taxon>Glomerellaceae</taxon>
        <taxon>Colletotrichum</taxon>
    </lineage>
</organism>
<evidence type="ECO:0000256" key="1">
    <source>
        <dbReference type="ARBA" id="ARBA00009183"/>
    </source>
</evidence>
<evidence type="ECO:0000256" key="4">
    <source>
        <dbReference type="ARBA" id="ARBA00023002"/>
    </source>
</evidence>